<protein>
    <submittedName>
        <fullName evidence="2">Uncharacterized protein</fullName>
    </submittedName>
</protein>
<accession>A0A8X7SHB7</accession>
<dbReference type="AlphaFoldDB" id="A0A8X7SHB7"/>
<dbReference type="OrthoDB" id="1696034at2759"/>
<organism evidence="2 3">
    <name type="scientific">Brassica carinata</name>
    <name type="common">Ethiopian mustard</name>
    <name type="synonym">Abyssinian cabbage</name>
    <dbReference type="NCBI Taxonomy" id="52824"/>
    <lineage>
        <taxon>Eukaryota</taxon>
        <taxon>Viridiplantae</taxon>
        <taxon>Streptophyta</taxon>
        <taxon>Embryophyta</taxon>
        <taxon>Tracheophyta</taxon>
        <taxon>Spermatophyta</taxon>
        <taxon>Magnoliopsida</taxon>
        <taxon>eudicotyledons</taxon>
        <taxon>Gunneridae</taxon>
        <taxon>Pentapetalae</taxon>
        <taxon>rosids</taxon>
        <taxon>malvids</taxon>
        <taxon>Brassicales</taxon>
        <taxon>Brassicaceae</taxon>
        <taxon>Brassiceae</taxon>
        <taxon>Brassica</taxon>
    </lineage>
</organism>
<evidence type="ECO:0000256" key="1">
    <source>
        <dbReference type="SAM" id="MobiDB-lite"/>
    </source>
</evidence>
<evidence type="ECO:0000313" key="2">
    <source>
        <dbReference type="EMBL" id="KAG2307054.1"/>
    </source>
</evidence>
<reference evidence="2 3" key="1">
    <citation type="submission" date="2020-02" db="EMBL/GenBank/DDBJ databases">
        <authorList>
            <person name="Ma Q."/>
            <person name="Huang Y."/>
            <person name="Song X."/>
            <person name="Pei D."/>
        </authorList>
    </citation>
    <scope>NUCLEOTIDE SEQUENCE [LARGE SCALE GENOMIC DNA]</scope>
    <source>
        <strain evidence="2">Sxm20200214</strain>
        <tissue evidence="2">Leaf</tissue>
    </source>
</reference>
<feature type="compositionally biased region" description="Low complexity" evidence="1">
    <location>
        <begin position="337"/>
        <end position="353"/>
    </location>
</feature>
<evidence type="ECO:0000313" key="3">
    <source>
        <dbReference type="Proteomes" id="UP000886595"/>
    </source>
</evidence>
<dbReference type="EMBL" id="JAAMPC010000006">
    <property type="protein sequence ID" value="KAG2307054.1"/>
    <property type="molecule type" value="Genomic_DNA"/>
</dbReference>
<name>A0A8X7SHB7_BRACI</name>
<proteinExistence type="predicted"/>
<feature type="region of interest" description="Disordered" evidence="1">
    <location>
        <begin position="317"/>
        <end position="361"/>
    </location>
</feature>
<feature type="compositionally biased region" description="Polar residues" evidence="1">
    <location>
        <begin position="228"/>
        <end position="238"/>
    </location>
</feature>
<feature type="compositionally biased region" description="Acidic residues" evidence="1">
    <location>
        <begin position="215"/>
        <end position="227"/>
    </location>
</feature>
<dbReference type="Proteomes" id="UP000886595">
    <property type="component" value="Unassembled WGS sequence"/>
</dbReference>
<gene>
    <name evidence="2" type="ORF">Bca52824_026802</name>
</gene>
<feature type="region of interest" description="Disordered" evidence="1">
    <location>
        <begin position="215"/>
        <end position="242"/>
    </location>
</feature>
<sequence>MAKKRADKAAVFHEGHTSKTTEYLFGPLHYHFDQRPCSLPLVQRAEKDCEEAEASAQFMKKVTDILTRGAVADCTAEDFGDIFAPQPQPLHDPLVPSPPRTRKELASFQECELRLRNRFGKGRKEETAKGRLRAVEKGKNCPFGSKELVTKRTKSQKGKDAAGASGQVEQDGAVQTAVLPAGTIPTTVLPSQVGLGNNEPGLPVDPITEVRVTAEDDQQEQVQEDDAGSSNAGNDSGQNIGANNVRVAGAGVGVEPSMRDILEAMQLMGAQMARSKTKPESLLLHQSVMSLLQSSLALTGVKAPWRLSSSLQCHRINHPRRAQPASSKNQAAAKLLPRAQPSPSCSAARAPPRLQVNSSPP</sequence>
<feature type="region of interest" description="Disordered" evidence="1">
    <location>
        <begin position="143"/>
        <end position="170"/>
    </location>
</feature>
<keyword evidence="3" id="KW-1185">Reference proteome</keyword>
<comment type="caution">
    <text evidence="2">The sequence shown here is derived from an EMBL/GenBank/DDBJ whole genome shotgun (WGS) entry which is preliminary data.</text>
</comment>